<gene>
    <name evidence="1" type="ORF">EV421DRAFT_1742284</name>
</gene>
<evidence type="ECO:0000313" key="2">
    <source>
        <dbReference type="Proteomes" id="UP001175226"/>
    </source>
</evidence>
<evidence type="ECO:0000313" key="1">
    <source>
        <dbReference type="EMBL" id="KAK0432417.1"/>
    </source>
</evidence>
<dbReference type="Proteomes" id="UP001175226">
    <property type="component" value="Unassembled WGS sequence"/>
</dbReference>
<sequence>MASVFFQIPSPIDFKGDHSQSYEKPFGRLSSMSDNQLAGRAPQWSFERQSKGASKDSTARIVIIRMRVAGCTSDGELEAESRVEEDSRSLAKWQSISLYWPLFLRKFEENDVALLIPSSPPRISGTQHLLDVNLGGDSIEDGARRRLQSIFGRKASTKMHSRILYDKEWMSLQSFTTENDHLTVLSFLSCKGNYDEVIGQAEEVPIFKLVPSNFFRLGYPSAVYLVEFSLHSIICITHVQWTLAYANNFTEYRGIILIRLSTISNFGPSAPPSLDFVLDLNVRSRPALPSPNPLSKESPAGACSYQLLLWLMFSASAAVSDDKLAFVEEAKEIYADEPKLQLFLFRDKQIGRTAFKLPSAEKWSVRFVDAARSTGLNFGLAGWVNDHGRSPSGLSCPV</sequence>
<proteinExistence type="predicted"/>
<comment type="caution">
    <text evidence="1">The sequence shown here is derived from an EMBL/GenBank/DDBJ whole genome shotgun (WGS) entry which is preliminary data.</text>
</comment>
<dbReference type="AlphaFoldDB" id="A0AA39IZG9"/>
<dbReference type="EMBL" id="JAUEPT010000094">
    <property type="protein sequence ID" value="KAK0432417.1"/>
    <property type="molecule type" value="Genomic_DNA"/>
</dbReference>
<reference evidence="1" key="1">
    <citation type="submission" date="2023-06" db="EMBL/GenBank/DDBJ databases">
        <authorList>
            <consortium name="Lawrence Berkeley National Laboratory"/>
            <person name="Ahrendt S."/>
            <person name="Sahu N."/>
            <person name="Indic B."/>
            <person name="Wong-Bajracharya J."/>
            <person name="Merenyi Z."/>
            <person name="Ke H.-M."/>
            <person name="Monk M."/>
            <person name="Kocsube S."/>
            <person name="Drula E."/>
            <person name="Lipzen A."/>
            <person name="Balint B."/>
            <person name="Henrissat B."/>
            <person name="Andreopoulos B."/>
            <person name="Martin F.M."/>
            <person name="Harder C.B."/>
            <person name="Rigling D."/>
            <person name="Ford K.L."/>
            <person name="Foster G.D."/>
            <person name="Pangilinan J."/>
            <person name="Papanicolaou A."/>
            <person name="Barry K."/>
            <person name="LaButti K."/>
            <person name="Viragh M."/>
            <person name="Koriabine M."/>
            <person name="Yan M."/>
            <person name="Riley R."/>
            <person name="Champramary S."/>
            <person name="Plett K.L."/>
            <person name="Tsai I.J."/>
            <person name="Slot J."/>
            <person name="Sipos G."/>
            <person name="Plett J."/>
            <person name="Nagy L.G."/>
            <person name="Grigoriev I.V."/>
        </authorList>
    </citation>
    <scope>NUCLEOTIDE SEQUENCE</scope>
    <source>
        <strain evidence="1">FPL87.14</strain>
    </source>
</reference>
<organism evidence="1 2">
    <name type="scientific">Armillaria borealis</name>
    <dbReference type="NCBI Taxonomy" id="47425"/>
    <lineage>
        <taxon>Eukaryota</taxon>
        <taxon>Fungi</taxon>
        <taxon>Dikarya</taxon>
        <taxon>Basidiomycota</taxon>
        <taxon>Agaricomycotina</taxon>
        <taxon>Agaricomycetes</taxon>
        <taxon>Agaricomycetidae</taxon>
        <taxon>Agaricales</taxon>
        <taxon>Marasmiineae</taxon>
        <taxon>Physalacriaceae</taxon>
        <taxon>Armillaria</taxon>
    </lineage>
</organism>
<name>A0AA39IZG9_9AGAR</name>
<protein>
    <submittedName>
        <fullName evidence="1">Uncharacterized protein</fullName>
    </submittedName>
</protein>
<keyword evidence="2" id="KW-1185">Reference proteome</keyword>
<accession>A0AA39IZG9</accession>